<comment type="caution">
    <text evidence="2">The sequence shown here is derived from an EMBL/GenBank/DDBJ whole genome shotgun (WGS) entry which is preliminary data.</text>
</comment>
<sequence length="112" mass="12638">MATSSPFVLANSSSENSRGNSSRGEEGKKETISRKHDDDSGKRSTKGKLFSAPVSSLRRSKSDDPLVYHENSAEFIIDDIEISKCISFRSLDERTLKFDFRLDDSEDEEKEK</sequence>
<gene>
    <name evidence="2" type="ORF">Adt_11056</name>
</gene>
<dbReference type="AlphaFoldDB" id="A0ABD1ULR8"/>
<protein>
    <submittedName>
        <fullName evidence="2">Uncharacterized protein</fullName>
    </submittedName>
</protein>
<dbReference type="Proteomes" id="UP001604336">
    <property type="component" value="Unassembled WGS sequence"/>
</dbReference>
<name>A0ABD1ULR8_9LAMI</name>
<accession>A0ABD1ULR8</accession>
<organism evidence="2 3">
    <name type="scientific">Abeliophyllum distichum</name>
    <dbReference type="NCBI Taxonomy" id="126358"/>
    <lineage>
        <taxon>Eukaryota</taxon>
        <taxon>Viridiplantae</taxon>
        <taxon>Streptophyta</taxon>
        <taxon>Embryophyta</taxon>
        <taxon>Tracheophyta</taxon>
        <taxon>Spermatophyta</taxon>
        <taxon>Magnoliopsida</taxon>
        <taxon>eudicotyledons</taxon>
        <taxon>Gunneridae</taxon>
        <taxon>Pentapetalae</taxon>
        <taxon>asterids</taxon>
        <taxon>lamiids</taxon>
        <taxon>Lamiales</taxon>
        <taxon>Oleaceae</taxon>
        <taxon>Forsythieae</taxon>
        <taxon>Abeliophyllum</taxon>
    </lineage>
</organism>
<evidence type="ECO:0000313" key="3">
    <source>
        <dbReference type="Proteomes" id="UP001604336"/>
    </source>
</evidence>
<proteinExistence type="predicted"/>
<dbReference type="EMBL" id="JBFOLK010000003">
    <property type="protein sequence ID" value="KAL2526002.1"/>
    <property type="molecule type" value="Genomic_DNA"/>
</dbReference>
<keyword evidence="3" id="KW-1185">Reference proteome</keyword>
<evidence type="ECO:0000313" key="2">
    <source>
        <dbReference type="EMBL" id="KAL2526002.1"/>
    </source>
</evidence>
<feature type="compositionally biased region" description="Low complexity" evidence="1">
    <location>
        <begin position="11"/>
        <end position="22"/>
    </location>
</feature>
<evidence type="ECO:0000256" key="1">
    <source>
        <dbReference type="SAM" id="MobiDB-lite"/>
    </source>
</evidence>
<reference evidence="3" key="1">
    <citation type="submission" date="2024-07" db="EMBL/GenBank/DDBJ databases">
        <title>Two chromosome-level genome assemblies of Korean endemic species Abeliophyllum distichum and Forsythia ovata (Oleaceae).</title>
        <authorList>
            <person name="Jang H."/>
        </authorList>
    </citation>
    <scope>NUCLEOTIDE SEQUENCE [LARGE SCALE GENOMIC DNA]</scope>
</reference>
<feature type="compositionally biased region" description="Basic and acidic residues" evidence="1">
    <location>
        <begin position="23"/>
        <end position="42"/>
    </location>
</feature>
<feature type="region of interest" description="Disordered" evidence="1">
    <location>
        <begin position="1"/>
        <end position="64"/>
    </location>
</feature>